<reference evidence="3 4" key="1">
    <citation type="journal article" date="2013" name="Genome Announc.">
        <title>First draft genome sequence from a member of the genus agrococcus, isolated from modern microbialites.</title>
        <authorList>
            <person name="White R.A.III."/>
            <person name="Grassa C.J."/>
            <person name="Suttle C.A."/>
        </authorList>
    </citation>
    <scope>NUCLEOTIDE SEQUENCE [LARGE SCALE GENOMIC DNA]</scope>
    <source>
        <strain evidence="3 4">RW1</strain>
    </source>
</reference>
<name>U1MTM9_9MICO</name>
<feature type="transmembrane region" description="Helical" evidence="2">
    <location>
        <begin position="59"/>
        <end position="83"/>
    </location>
</feature>
<feature type="transmembrane region" description="Helical" evidence="2">
    <location>
        <begin position="89"/>
        <end position="107"/>
    </location>
</feature>
<keyword evidence="2" id="KW-1133">Transmembrane helix</keyword>
<gene>
    <name evidence="3" type="ORF">L332_12630</name>
</gene>
<dbReference type="EMBL" id="ASHR01000006">
    <property type="protein sequence ID" value="ERG65281.1"/>
    <property type="molecule type" value="Genomic_DNA"/>
</dbReference>
<feature type="transmembrane region" description="Helical" evidence="2">
    <location>
        <begin position="35"/>
        <end position="52"/>
    </location>
</feature>
<keyword evidence="2" id="KW-0812">Transmembrane</keyword>
<dbReference type="Proteomes" id="UP000016462">
    <property type="component" value="Unassembled WGS sequence"/>
</dbReference>
<accession>U1MTM9</accession>
<keyword evidence="4" id="KW-1185">Reference proteome</keyword>
<protein>
    <recommendedName>
        <fullName evidence="5">DUF998 domain-containing protein</fullName>
    </recommendedName>
</protein>
<sequence>MTLVLSGVLVATMGAYARGDLESATGRASTGSRWVGRLIAGIGVSMVFTGLVRIDIAEWLHMVFGSSMVLLFCVLCAGLPWFAPRLPRSIHLVSIAMVVATIGALLLWEPVRYYSFTGFEFAACGFIFVWLSAFIRALAAARKDRADAVGRPSGPADSTSAPAGGKVGS</sequence>
<keyword evidence="2" id="KW-0472">Membrane</keyword>
<dbReference type="AlphaFoldDB" id="U1MTM9"/>
<evidence type="ECO:0000256" key="1">
    <source>
        <dbReference type="SAM" id="MobiDB-lite"/>
    </source>
</evidence>
<comment type="caution">
    <text evidence="3">The sequence shown here is derived from an EMBL/GenBank/DDBJ whole genome shotgun (WGS) entry which is preliminary data.</text>
</comment>
<feature type="transmembrane region" description="Helical" evidence="2">
    <location>
        <begin position="119"/>
        <end position="139"/>
    </location>
</feature>
<evidence type="ECO:0000313" key="3">
    <source>
        <dbReference type="EMBL" id="ERG65281.1"/>
    </source>
</evidence>
<evidence type="ECO:0000313" key="4">
    <source>
        <dbReference type="Proteomes" id="UP000016462"/>
    </source>
</evidence>
<proteinExistence type="predicted"/>
<evidence type="ECO:0008006" key="5">
    <source>
        <dbReference type="Google" id="ProtNLM"/>
    </source>
</evidence>
<feature type="region of interest" description="Disordered" evidence="1">
    <location>
        <begin position="147"/>
        <end position="169"/>
    </location>
</feature>
<organism evidence="3 4">
    <name type="scientific">Agrococcus pavilionensis RW1</name>
    <dbReference type="NCBI Taxonomy" id="1330458"/>
    <lineage>
        <taxon>Bacteria</taxon>
        <taxon>Bacillati</taxon>
        <taxon>Actinomycetota</taxon>
        <taxon>Actinomycetes</taxon>
        <taxon>Micrococcales</taxon>
        <taxon>Microbacteriaceae</taxon>
        <taxon>Agrococcus</taxon>
    </lineage>
</organism>
<evidence type="ECO:0000256" key="2">
    <source>
        <dbReference type="SAM" id="Phobius"/>
    </source>
</evidence>